<organism evidence="4 5">
    <name type="scientific">Cuscuta campestris</name>
    <dbReference type="NCBI Taxonomy" id="132261"/>
    <lineage>
        <taxon>Eukaryota</taxon>
        <taxon>Viridiplantae</taxon>
        <taxon>Streptophyta</taxon>
        <taxon>Embryophyta</taxon>
        <taxon>Tracheophyta</taxon>
        <taxon>Spermatophyta</taxon>
        <taxon>Magnoliopsida</taxon>
        <taxon>eudicotyledons</taxon>
        <taxon>Gunneridae</taxon>
        <taxon>Pentapetalae</taxon>
        <taxon>asterids</taxon>
        <taxon>lamiids</taxon>
        <taxon>Solanales</taxon>
        <taxon>Convolvulaceae</taxon>
        <taxon>Cuscuteae</taxon>
        <taxon>Cuscuta</taxon>
        <taxon>Cuscuta subgen. Grammica</taxon>
        <taxon>Cuscuta sect. Cleistogrammica</taxon>
    </lineage>
</organism>
<proteinExistence type="predicted"/>
<keyword evidence="5" id="KW-1185">Reference proteome</keyword>
<dbReference type="PANTHER" id="PTHR11439:SF496">
    <property type="entry name" value="RNA-DIRECTED DNA POLYMERASE"/>
    <property type="match status" value="1"/>
</dbReference>
<feature type="domain" description="Retrotransposon gag" evidence="2">
    <location>
        <begin position="415"/>
        <end position="509"/>
    </location>
</feature>
<dbReference type="InterPro" id="IPR013103">
    <property type="entry name" value="RVT_2"/>
</dbReference>
<dbReference type="PANTHER" id="PTHR11439">
    <property type="entry name" value="GAG-POL-RELATED RETROTRANSPOSON"/>
    <property type="match status" value="1"/>
</dbReference>
<dbReference type="Proteomes" id="UP000595140">
    <property type="component" value="Unassembled WGS sequence"/>
</dbReference>
<dbReference type="Pfam" id="PF08284">
    <property type="entry name" value="RVP_2"/>
    <property type="match status" value="1"/>
</dbReference>
<evidence type="ECO:0000313" key="4">
    <source>
        <dbReference type="EMBL" id="VFQ83746.1"/>
    </source>
</evidence>
<feature type="compositionally biased region" description="Low complexity" evidence="1">
    <location>
        <begin position="565"/>
        <end position="577"/>
    </location>
</feature>
<dbReference type="InterPro" id="IPR043502">
    <property type="entry name" value="DNA/RNA_pol_sf"/>
</dbReference>
<dbReference type="OrthoDB" id="413361at2759"/>
<dbReference type="SUPFAM" id="SSF50630">
    <property type="entry name" value="Acid proteases"/>
    <property type="match status" value="1"/>
</dbReference>
<accession>A0A484M6T7</accession>
<dbReference type="InterPro" id="IPR005162">
    <property type="entry name" value="Retrotrans_gag_dom"/>
</dbReference>
<dbReference type="AlphaFoldDB" id="A0A484M6T7"/>
<dbReference type="Pfam" id="PF07727">
    <property type="entry name" value="RVT_2"/>
    <property type="match status" value="1"/>
</dbReference>
<evidence type="ECO:0000256" key="1">
    <source>
        <dbReference type="SAM" id="MobiDB-lite"/>
    </source>
</evidence>
<sequence length="1032" mass="115786">MTKSPFTRHGERAGDLLELIHSDVDTPGLASLDRITLALRLSYRNDSGSIWSARLVLQTVRNSACRTVDRDLPAVDHGLCSGFGSETVHRGIPSWLTVDRPGGDRWTGRGPVYRALQSIYGLKQASRSWNICFHETVIGFGFERNSDESCVYKKVSGSAVVFLALYVDDILLIGNNIPTLTTVKTWLSKSFSMKDLGDASYALGIRNYRDRSQKLLGLSQKEVERMRNVPYASAIRSIMYAMVCRRPDVAFSLSVTSRYQSNPGESHWTAVKNILKYFRRTKDAFLAGYVFCLNGGAVTWKSYKQNTTADSTKEAEYMAAAEAAKEGVWLKNFITELGVVRSIKNPISLFCDNNGAIAQAKEPRSHQKTKHIKRKRIAIQTRSGEKARTVQRMSQAAGNDGQPVLEGVPEHRGDLAVALHQDSAYDWWKRVGADVPEPVQWATFDRLFHEEYILEHFTEAKREEFLKFTHGELTLPEYRKKFDKLVGFGQDLVSTMEKRCKRFMEGLRPDLSAHLITAPRVDINTLFKHALDMNAALIKKAEYEQMQGAPATPSRPPPPRRRGPVARGPLQHLAAPTRARRLRQRQRSHPRPFRRRARAQMGFATRSATIVGAGTRESAGSLRVYALGVARPGISVEIVRRIRVRHSHLHQLPQLQQRNPHIARTLIDPGSTLSYVCMPMPVMPNIPREDLDNPVIVSNPLGHSLRLTHVYHDCPLVVQGKTFPASLIELPHREFDVILGMDWLTANQAVVDCGAHTVRLRAEDGSDVLIRGELLPKAPEFISYIHARRLIRKKCEAFFCIVRDTHQEAPSRGDIPTPTLQQQIASAQGSDDFCIQTVELVSRGEKPDFAVRDGSLPMVQGMSLSKTQGASTPEEVERMRNVPYASDIGSIMYVMVCKRPDVAFSLSVTSRYQSNPGESHWTAVKNILKYFRRTKDAFLAGYVFCLNGGAVTWKSYKQNTTADSTKEAEYMAAAEAAKEGVWLKNFITGLGVVPSIKNPIPLFCDNNGAIAHAKEPWSHEKTKHIVRRYHII</sequence>
<dbReference type="Pfam" id="PF03732">
    <property type="entry name" value="Retrotrans_gag"/>
    <property type="match status" value="1"/>
</dbReference>
<feature type="domain" description="Reverse transcriptase Ty1/copia-type" evidence="3">
    <location>
        <begin position="99"/>
        <end position="209"/>
    </location>
</feature>
<gene>
    <name evidence="4" type="ORF">CCAM_LOCUS25522</name>
</gene>
<dbReference type="EMBL" id="OOIL02002583">
    <property type="protein sequence ID" value="VFQ83746.1"/>
    <property type="molecule type" value="Genomic_DNA"/>
</dbReference>
<reference evidence="4 5" key="1">
    <citation type="submission" date="2018-04" db="EMBL/GenBank/DDBJ databases">
        <authorList>
            <person name="Vogel A."/>
        </authorList>
    </citation>
    <scope>NUCLEOTIDE SEQUENCE [LARGE SCALE GENOMIC DNA]</scope>
</reference>
<dbReference type="SUPFAM" id="SSF56672">
    <property type="entry name" value="DNA/RNA polymerases"/>
    <property type="match status" value="1"/>
</dbReference>
<dbReference type="CDD" id="cd09272">
    <property type="entry name" value="RNase_HI_RT_Ty1"/>
    <property type="match status" value="2"/>
</dbReference>
<dbReference type="CDD" id="cd00303">
    <property type="entry name" value="retropepsin_like"/>
    <property type="match status" value="1"/>
</dbReference>
<feature type="region of interest" description="Disordered" evidence="1">
    <location>
        <begin position="545"/>
        <end position="598"/>
    </location>
</feature>
<dbReference type="InterPro" id="IPR021109">
    <property type="entry name" value="Peptidase_aspartic_dom_sf"/>
</dbReference>
<evidence type="ECO:0008006" key="6">
    <source>
        <dbReference type="Google" id="ProtNLM"/>
    </source>
</evidence>
<dbReference type="Gene3D" id="2.40.70.10">
    <property type="entry name" value="Acid Proteases"/>
    <property type="match status" value="1"/>
</dbReference>
<feature type="compositionally biased region" description="Basic residues" evidence="1">
    <location>
        <begin position="578"/>
        <end position="598"/>
    </location>
</feature>
<evidence type="ECO:0000313" key="5">
    <source>
        <dbReference type="Proteomes" id="UP000595140"/>
    </source>
</evidence>
<evidence type="ECO:0000259" key="3">
    <source>
        <dbReference type="Pfam" id="PF07727"/>
    </source>
</evidence>
<evidence type="ECO:0000259" key="2">
    <source>
        <dbReference type="Pfam" id="PF03732"/>
    </source>
</evidence>
<protein>
    <recommendedName>
        <fullName evidence="6">Reverse transcriptase Ty1/copia-type domain-containing protein</fullName>
    </recommendedName>
</protein>
<name>A0A484M6T7_9ASTE</name>